<reference evidence="2 3" key="1">
    <citation type="submission" date="2018-06" db="EMBL/GenBank/DDBJ databases">
        <authorList>
            <consortium name="Pathogen Informatics"/>
            <person name="Doyle S."/>
        </authorList>
    </citation>
    <scope>NUCLEOTIDE SEQUENCE [LARGE SCALE GENOMIC DNA]</scope>
    <source>
        <strain evidence="2 3">NCTC10359</strain>
    </source>
</reference>
<name>A0A378TRI5_MORLA</name>
<dbReference type="InterPro" id="IPR018958">
    <property type="entry name" value="Knr4/Smi1-like_dom"/>
</dbReference>
<feature type="domain" description="Knr4/Smi1-like" evidence="1">
    <location>
        <begin position="30"/>
        <end position="174"/>
    </location>
</feature>
<evidence type="ECO:0000313" key="3">
    <source>
        <dbReference type="Proteomes" id="UP000254437"/>
    </source>
</evidence>
<dbReference type="Gene3D" id="3.40.1580.10">
    <property type="entry name" value="SMI1/KNR4-like"/>
    <property type="match status" value="1"/>
</dbReference>
<gene>
    <name evidence="2" type="ORF">NCTC10359_01685</name>
</gene>
<accession>A0A378TRI5</accession>
<dbReference type="PANTHER" id="PTHR47432">
    <property type="entry name" value="CELL WALL ASSEMBLY REGULATOR SMI1"/>
    <property type="match status" value="1"/>
</dbReference>
<evidence type="ECO:0000313" key="2">
    <source>
        <dbReference type="EMBL" id="STZ63261.1"/>
    </source>
</evidence>
<dbReference type="RefSeq" id="WP_115007323.1">
    <property type="nucleotide sequence ID" value="NZ_UGQU01000002.1"/>
</dbReference>
<dbReference type="PANTHER" id="PTHR47432:SF1">
    <property type="entry name" value="CELL WALL ASSEMBLY REGULATOR SMI1"/>
    <property type="match status" value="1"/>
</dbReference>
<dbReference type="AlphaFoldDB" id="A0A378TRI5"/>
<dbReference type="InterPro" id="IPR037883">
    <property type="entry name" value="Knr4/Smi1-like_sf"/>
</dbReference>
<dbReference type="Proteomes" id="UP000254437">
    <property type="component" value="Unassembled WGS sequence"/>
</dbReference>
<dbReference type="InterPro" id="IPR051873">
    <property type="entry name" value="KNR4/SMI1_regulator"/>
</dbReference>
<dbReference type="SMART" id="SM00860">
    <property type="entry name" value="SMI1_KNR4"/>
    <property type="match status" value="1"/>
</dbReference>
<dbReference type="Pfam" id="PF09346">
    <property type="entry name" value="SMI1_KNR4"/>
    <property type="match status" value="1"/>
</dbReference>
<organism evidence="2 3">
    <name type="scientific">Moraxella lacunata</name>
    <dbReference type="NCBI Taxonomy" id="477"/>
    <lineage>
        <taxon>Bacteria</taxon>
        <taxon>Pseudomonadati</taxon>
        <taxon>Pseudomonadota</taxon>
        <taxon>Gammaproteobacteria</taxon>
        <taxon>Moraxellales</taxon>
        <taxon>Moraxellaceae</taxon>
        <taxon>Moraxella</taxon>
    </lineage>
</organism>
<dbReference type="EMBL" id="UGQU01000002">
    <property type="protein sequence ID" value="STZ63261.1"/>
    <property type="molecule type" value="Genomic_DNA"/>
</dbReference>
<protein>
    <submittedName>
        <fullName evidence="2">SMI1 / KNR4 family</fullName>
    </submittedName>
</protein>
<sequence length="195" mass="22566">MQQIFDRIHTQFARLKEKYQSDMDLSFNDGATDDDFAKLEKVLGFELPNDFKEIYRIHNGSYNLGVFVDESWFSIDDIIIEYQIWIDLYNNGDFKDGDGDCGCSPEHNEIKADFWFNPKWIPLTGNGCGDSKMIDLDPSETGTVGQIIQMWHDEPSRTLEAVSLKVLFEQFATDLENDEYIIHPEYEGIVRADEV</sequence>
<proteinExistence type="predicted"/>
<dbReference type="SUPFAM" id="SSF160631">
    <property type="entry name" value="SMI1/KNR4-like"/>
    <property type="match status" value="1"/>
</dbReference>
<evidence type="ECO:0000259" key="1">
    <source>
        <dbReference type="SMART" id="SM00860"/>
    </source>
</evidence>